<dbReference type="Proteomes" id="UP000245383">
    <property type="component" value="Unassembled WGS sequence"/>
</dbReference>
<keyword evidence="1" id="KW-0238">DNA-binding</keyword>
<dbReference type="GO" id="GO:0003700">
    <property type="term" value="F:DNA-binding transcription factor activity"/>
    <property type="evidence" value="ECO:0007669"/>
    <property type="project" value="InterPro"/>
</dbReference>
<evidence type="ECO:0000256" key="2">
    <source>
        <dbReference type="SAM" id="MobiDB-lite"/>
    </source>
</evidence>
<dbReference type="AlphaFoldDB" id="A0A2T9YLE7"/>
<feature type="compositionally biased region" description="Basic and acidic residues" evidence="2">
    <location>
        <begin position="227"/>
        <end position="236"/>
    </location>
</feature>
<dbReference type="SMART" id="SM00339">
    <property type="entry name" value="FH"/>
    <property type="match status" value="1"/>
</dbReference>
<dbReference type="OrthoDB" id="5954824at2759"/>
<evidence type="ECO:0000313" key="4">
    <source>
        <dbReference type="EMBL" id="PVU93139.1"/>
    </source>
</evidence>
<comment type="caution">
    <text evidence="4">The sequence shown here is derived from an EMBL/GenBank/DDBJ whole genome shotgun (WGS) entry which is preliminary data.</text>
</comment>
<protein>
    <recommendedName>
        <fullName evidence="3">Fork-head domain-containing protein</fullName>
    </recommendedName>
</protein>
<keyword evidence="5" id="KW-1185">Reference proteome</keyword>
<dbReference type="InterPro" id="IPR036390">
    <property type="entry name" value="WH_DNA-bd_sf"/>
</dbReference>
<dbReference type="InterPro" id="IPR001766">
    <property type="entry name" value="Fork_head_dom"/>
</dbReference>
<proteinExistence type="predicted"/>
<reference evidence="4 5" key="1">
    <citation type="journal article" date="2018" name="MBio">
        <title>Comparative Genomics Reveals the Core Gene Toolbox for the Fungus-Insect Symbiosis.</title>
        <authorList>
            <person name="Wang Y."/>
            <person name="Stata M."/>
            <person name="Wang W."/>
            <person name="Stajich J.E."/>
            <person name="White M.M."/>
            <person name="Moncalvo J.M."/>
        </authorList>
    </citation>
    <scope>NUCLEOTIDE SEQUENCE [LARGE SCALE GENOMIC DNA]</scope>
    <source>
        <strain evidence="4 5">SWE-8-4</strain>
    </source>
</reference>
<evidence type="ECO:0000259" key="3">
    <source>
        <dbReference type="SMART" id="SM00339"/>
    </source>
</evidence>
<organism evidence="4 5">
    <name type="scientific">Smittium simulii</name>
    <dbReference type="NCBI Taxonomy" id="133385"/>
    <lineage>
        <taxon>Eukaryota</taxon>
        <taxon>Fungi</taxon>
        <taxon>Fungi incertae sedis</taxon>
        <taxon>Zoopagomycota</taxon>
        <taxon>Kickxellomycotina</taxon>
        <taxon>Harpellomycetes</taxon>
        <taxon>Harpellales</taxon>
        <taxon>Legeriomycetaceae</taxon>
        <taxon>Smittium</taxon>
    </lineage>
</organism>
<sequence>MESQRFVSIASSGLPNKNSSSYNSYYPRSYLQQTSAPLYRFAPNDNLSMGYQNTLSNSYYRGNDYVNYAPSTLQLNSNYGSNSCINPNSNFYMPFYMGYPNHNGSIHNNIDSELYKKPEYSYASLIAQAINDSTIKKRFTKVKRKESIPGKGHLWAITKGYENFFSEGHFKSFKTKSKLIATQDKTQSDLKDSVKNIKTDANDDNNSLTSKDSVLTSSATESESSESTDKTLKVDFDHSTSNNNLSSLSADLKPLKKTDDPYAFSDLSSKFKPDLFSRKKVLPKRHGSATPVSNQPNKRKFDSDFNYSYSIPTTDSDVTHTNALKKSCTEMGHTRAGSISCLNFSKNYDTAKLSKNNISAASVQYDNSDLFKFDQEFLNSEINQKNTADFLPRFVSKGTFADPPIVSQPTNMNYQMDEVLNLSFFNKFKGLDYSTYPQMDIYPSKVDFDAYGSMDNNMPVSLDSNLLFLSNHNNHSATNSLISNSTLISPPIESSPELLQNSTSHPTRNYNLNGLPTIDTKFDNSLNFDLNAIYSAQQLTASTTTLINGGDNFFNLKDNHDQENASNFGLKPVDNFELGLEAYNLYMPITGIYYKKNILYYHLINKTKPPLLPASISMRLVGKLLGEELKLSSTRIRKYLNILCVKTTLATATFLNAISLYAI</sequence>
<feature type="compositionally biased region" description="Polar residues" evidence="2">
    <location>
        <begin position="204"/>
        <end position="215"/>
    </location>
</feature>
<feature type="region of interest" description="Disordered" evidence="2">
    <location>
        <begin position="196"/>
        <end position="236"/>
    </location>
</feature>
<gene>
    <name evidence="4" type="ORF">BB561_003447</name>
</gene>
<name>A0A2T9YLE7_9FUNG</name>
<evidence type="ECO:0000313" key="5">
    <source>
        <dbReference type="Proteomes" id="UP000245383"/>
    </source>
</evidence>
<dbReference type="SUPFAM" id="SSF46785">
    <property type="entry name" value="Winged helix' DNA-binding domain"/>
    <property type="match status" value="1"/>
</dbReference>
<evidence type="ECO:0000256" key="1">
    <source>
        <dbReference type="ARBA" id="ARBA00023125"/>
    </source>
</evidence>
<dbReference type="STRING" id="133385.A0A2T9YLE7"/>
<dbReference type="EMBL" id="MBFR01000137">
    <property type="protein sequence ID" value="PVU93139.1"/>
    <property type="molecule type" value="Genomic_DNA"/>
</dbReference>
<feature type="domain" description="Fork-head" evidence="3">
    <location>
        <begin position="115"/>
        <end position="169"/>
    </location>
</feature>
<accession>A0A2T9YLE7</accession>
<dbReference type="GO" id="GO:0043565">
    <property type="term" value="F:sequence-specific DNA binding"/>
    <property type="evidence" value="ECO:0007669"/>
    <property type="project" value="InterPro"/>
</dbReference>